<dbReference type="AlphaFoldDB" id="A0A426Y197"/>
<name>A0A426Y197_ENSVE</name>
<dbReference type="GO" id="GO:0009738">
    <property type="term" value="P:abscisic acid-activated signaling pathway"/>
    <property type="evidence" value="ECO:0007669"/>
    <property type="project" value="UniProtKB-KW"/>
</dbReference>
<feature type="compositionally biased region" description="Gly residues" evidence="6">
    <location>
        <begin position="1"/>
        <end position="19"/>
    </location>
</feature>
<evidence type="ECO:0000256" key="5">
    <source>
        <dbReference type="SAM" id="Coils"/>
    </source>
</evidence>
<feature type="coiled-coil region" evidence="5">
    <location>
        <begin position="376"/>
        <end position="403"/>
    </location>
</feature>
<dbReference type="EMBL" id="AMZH03015792">
    <property type="protein sequence ID" value="RRT45506.1"/>
    <property type="molecule type" value="Genomic_DNA"/>
</dbReference>
<keyword evidence="3" id="KW-0238">DNA-binding</keyword>
<proteinExistence type="predicted"/>
<dbReference type="InterPro" id="IPR043452">
    <property type="entry name" value="BZIP46-like"/>
</dbReference>
<feature type="domain" description="BZIP" evidence="7">
    <location>
        <begin position="329"/>
        <end position="344"/>
    </location>
</feature>
<dbReference type="GO" id="GO:0003700">
    <property type="term" value="F:DNA-binding transcription factor activity"/>
    <property type="evidence" value="ECO:0007669"/>
    <property type="project" value="InterPro"/>
</dbReference>
<protein>
    <recommendedName>
        <fullName evidence="7">BZIP domain-containing protein</fullName>
    </recommendedName>
</protein>
<feature type="region of interest" description="Disordered" evidence="6">
    <location>
        <begin position="1"/>
        <end position="20"/>
    </location>
</feature>
<accession>A0A426Y197</accession>
<keyword evidence="5" id="KW-0175">Coiled coil</keyword>
<dbReference type="SMART" id="SM00338">
    <property type="entry name" value="BRLZ"/>
    <property type="match status" value="1"/>
</dbReference>
<dbReference type="PANTHER" id="PTHR22952">
    <property type="entry name" value="CAMP-RESPONSE ELEMENT BINDING PROTEIN-RELATED"/>
    <property type="match status" value="1"/>
</dbReference>
<evidence type="ECO:0000313" key="8">
    <source>
        <dbReference type="EMBL" id="RRT45506.1"/>
    </source>
</evidence>
<organism evidence="8 9">
    <name type="scientific">Ensete ventricosum</name>
    <name type="common">Abyssinian banana</name>
    <name type="synonym">Musa ensete</name>
    <dbReference type="NCBI Taxonomy" id="4639"/>
    <lineage>
        <taxon>Eukaryota</taxon>
        <taxon>Viridiplantae</taxon>
        <taxon>Streptophyta</taxon>
        <taxon>Embryophyta</taxon>
        <taxon>Tracheophyta</taxon>
        <taxon>Spermatophyta</taxon>
        <taxon>Magnoliopsida</taxon>
        <taxon>Liliopsida</taxon>
        <taxon>Zingiberales</taxon>
        <taxon>Musaceae</taxon>
        <taxon>Ensete</taxon>
    </lineage>
</organism>
<dbReference type="GO" id="GO:0005634">
    <property type="term" value="C:nucleus"/>
    <property type="evidence" value="ECO:0007669"/>
    <property type="project" value="UniProtKB-SubCell"/>
</dbReference>
<evidence type="ECO:0000256" key="1">
    <source>
        <dbReference type="ARBA" id="ARBA00004123"/>
    </source>
</evidence>
<evidence type="ECO:0000256" key="4">
    <source>
        <dbReference type="ARBA" id="ARBA00023242"/>
    </source>
</evidence>
<dbReference type="Proteomes" id="UP000287651">
    <property type="component" value="Unassembled WGS sequence"/>
</dbReference>
<comment type="subcellular location">
    <subcellularLocation>
        <location evidence="1">Nucleus</location>
    </subcellularLocation>
</comment>
<evidence type="ECO:0000313" key="9">
    <source>
        <dbReference type="Proteomes" id="UP000287651"/>
    </source>
</evidence>
<dbReference type="InterPro" id="IPR004827">
    <property type="entry name" value="bZIP"/>
</dbReference>
<keyword evidence="4" id="KW-0539">Nucleus</keyword>
<reference evidence="8 9" key="1">
    <citation type="journal article" date="2014" name="Agronomy (Basel)">
        <title>A Draft Genome Sequence for Ensete ventricosum, the Drought-Tolerant Tree Against Hunger.</title>
        <authorList>
            <person name="Harrison J."/>
            <person name="Moore K.A."/>
            <person name="Paszkiewicz K."/>
            <person name="Jones T."/>
            <person name="Grant M."/>
            <person name="Ambacheew D."/>
            <person name="Muzemil S."/>
            <person name="Studholme D.J."/>
        </authorList>
    </citation>
    <scope>NUCLEOTIDE SEQUENCE [LARGE SCALE GENOMIC DNA]</scope>
</reference>
<feature type="compositionally biased region" description="Low complexity" evidence="6">
    <location>
        <begin position="160"/>
        <end position="174"/>
    </location>
</feature>
<dbReference type="PANTHER" id="PTHR22952:SF446">
    <property type="entry name" value="ABSCISIC ACID-INSENSITIVE 5-LIKE PROTEIN 5-RELATED"/>
    <property type="match status" value="1"/>
</dbReference>
<comment type="caution">
    <text evidence="8">The sequence shown here is derived from an EMBL/GenBank/DDBJ whole genome shotgun (WGS) entry which is preliminary data.</text>
</comment>
<gene>
    <name evidence="8" type="ORF">B296_00055091</name>
</gene>
<evidence type="ECO:0000256" key="3">
    <source>
        <dbReference type="ARBA" id="ARBA00023125"/>
    </source>
</evidence>
<keyword evidence="2" id="KW-0938">Abscisic acid signaling pathway</keyword>
<feature type="region of interest" description="Disordered" evidence="6">
    <location>
        <begin position="147"/>
        <end position="174"/>
    </location>
</feature>
<sequence length="428" mass="45172">MGRGRGGGGSGTDGNGGGLAREPSIYSLTFDELQSTLGVTGNDFGSMNMDELLRNIWSAEESQAMAAAAPAPAPALALDGAFAGLQRQGSLTLPRTLSQKTVDQVWRDLICPAQQGMPPAAGVSHQYRQPTLGEMTLEEFLVRAGAVRDELTPPQTRVGNSGDNSSSNNNNNATSNVLFRDLPVANNVAHLALGFPLAGGSDRDVVASNPFTDTTATNLAMMVTTGPSPYVAPMAPREGVVGMGNPRGGGLVGIGDVGINNRLMPGAVGLGAAGGAAAVGTSANHLPSDAPRKHGADLSSESPVPYVVTGGPRGKKSSAVDNVLERRQRRMIKNRESAARSRDRKQVGLTETQKDRRSSVQLRLEEMRSAYYILMNQAYTMKLEAEVAELQELNQELNKKQVGRVDGDAERSVPNPSDCKPLICRVLE</sequence>
<dbReference type="GO" id="GO:0003677">
    <property type="term" value="F:DNA binding"/>
    <property type="evidence" value="ECO:0007669"/>
    <property type="project" value="UniProtKB-KW"/>
</dbReference>
<evidence type="ECO:0000256" key="2">
    <source>
        <dbReference type="ARBA" id="ARBA00022682"/>
    </source>
</evidence>
<dbReference type="Gene3D" id="1.20.5.170">
    <property type="match status" value="1"/>
</dbReference>
<feature type="region of interest" description="Disordered" evidence="6">
    <location>
        <begin position="333"/>
        <end position="357"/>
    </location>
</feature>
<dbReference type="GO" id="GO:0045893">
    <property type="term" value="P:positive regulation of DNA-templated transcription"/>
    <property type="evidence" value="ECO:0007669"/>
    <property type="project" value="InterPro"/>
</dbReference>
<dbReference type="PROSITE" id="PS00036">
    <property type="entry name" value="BZIP_BASIC"/>
    <property type="match status" value="1"/>
</dbReference>
<evidence type="ECO:0000256" key="6">
    <source>
        <dbReference type="SAM" id="MobiDB-lite"/>
    </source>
</evidence>
<dbReference type="CDD" id="cd14707">
    <property type="entry name" value="bZIP_plant_BZIP46"/>
    <property type="match status" value="1"/>
</dbReference>
<feature type="region of interest" description="Disordered" evidence="6">
    <location>
        <begin position="283"/>
        <end position="319"/>
    </location>
</feature>
<evidence type="ECO:0000259" key="7">
    <source>
        <dbReference type="PROSITE" id="PS00036"/>
    </source>
</evidence>